<dbReference type="Gene3D" id="3.40.50.1110">
    <property type="entry name" value="SGNH hydrolase"/>
    <property type="match status" value="1"/>
</dbReference>
<evidence type="ECO:0000256" key="1">
    <source>
        <dbReference type="ARBA" id="ARBA00008668"/>
    </source>
</evidence>
<evidence type="ECO:0000313" key="6">
    <source>
        <dbReference type="Proteomes" id="UP000249163"/>
    </source>
</evidence>
<sequence>MLNFRLNTNRVEQDEISQETSLLTLYPLETDHPRPFILVLPGGGYQHLAKHEGEPVAQWLNNLGIHAGVLDYQVGDFNVSSLLNDVEEALKWIREAPKAWNVISDKVGMIGFSAGGHLASIFSTTRAEKPNLLLLGYPVITFQESHSHKGSRLHFLGDDPSQAELDSFSSEAQVDSLTPPTFIWTTANDASVPVENSLLFASALSNQGIPFELHIFEEGRHGLGLAKEHPHCQQWLSLAENWLRERQYVKGEEDLMRQQLFIAGDSTAAIKGAGEKPMTGWGEYLQSYFRTSIQIQNRAINGRSTKSFITDGRLDAIRKDFQPGDYLFIQFGHNDEKKEDPLRYTDPETEYRHNLIQYIDAARQLGGTPVLLTSVSRRRFNADGELDPFAVGAYPEVMRQVAEETHTPLLDIFAASQALYRSLGEEESKKLFMHLPAKTHPNYPNGVTDDTHFSDEGARQIAKLVVQALKQNTASSLSNLNNFYKE</sequence>
<proteinExistence type="inferred from homology"/>
<evidence type="ECO:0000313" key="5">
    <source>
        <dbReference type="EMBL" id="AWV32848.1"/>
    </source>
</evidence>
<dbReference type="SUPFAM" id="SSF52266">
    <property type="entry name" value="SGNH hydrolase"/>
    <property type="match status" value="1"/>
</dbReference>
<dbReference type="RefSeq" id="WP_111503307.1">
    <property type="nucleotide sequence ID" value="NZ_CP021965.1"/>
</dbReference>
<dbReference type="Pfam" id="PF13472">
    <property type="entry name" value="Lipase_GDSL_2"/>
    <property type="match status" value="1"/>
</dbReference>
<dbReference type="EMBL" id="CP021965">
    <property type="protein sequence ID" value="AWV32848.1"/>
    <property type="molecule type" value="Genomic_DNA"/>
</dbReference>
<evidence type="ECO:0000259" key="4">
    <source>
        <dbReference type="Pfam" id="PF13472"/>
    </source>
</evidence>
<protein>
    <submittedName>
        <fullName evidence="5">Esterase</fullName>
    </submittedName>
</protein>
<dbReference type="PANTHER" id="PTHR43695:SF1">
    <property type="entry name" value="RHAMNOGALACTURONAN ACETYLESTERASE"/>
    <property type="match status" value="1"/>
</dbReference>
<reference evidence="5 6" key="1">
    <citation type="submission" date="2017-06" db="EMBL/GenBank/DDBJ databases">
        <title>Complete genome sequence of Paenibacillus odorifer CBA7130.</title>
        <authorList>
            <person name="Nam Y.-D."/>
            <person name="Kang J."/>
            <person name="Chung W.-H."/>
        </authorList>
    </citation>
    <scope>NUCLEOTIDE SEQUENCE [LARGE SCALE GENOMIC DNA]</scope>
    <source>
        <strain evidence="5 6">CBA7130</strain>
    </source>
</reference>
<gene>
    <name evidence="5" type="ORF">CD191_09590</name>
</gene>
<feature type="domain" description="SGNH hydrolase-type esterase" evidence="4">
    <location>
        <begin position="264"/>
        <end position="459"/>
    </location>
</feature>
<keyword evidence="2" id="KW-0378">Hydrolase</keyword>
<dbReference type="InterPro" id="IPR036514">
    <property type="entry name" value="SGNH_hydro_sf"/>
</dbReference>
<accession>A0AAD0P2K3</accession>
<dbReference type="SUPFAM" id="SSF53474">
    <property type="entry name" value="alpha/beta-Hydrolases"/>
    <property type="match status" value="1"/>
</dbReference>
<comment type="similarity">
    <text evidence="1">Belongs to the 'GDSL' lipolytic enzyme family.</text>
</comment>
<dbReference type="Proteomes" id="UP000249163">
    <property type="component" value="Chromosome"/>
</dbReference>
<name>A0AAD0P2K3_9BACL</name>
<dbReference type="PANTHER" id="PTHR43695">
    <property type="entry name" value="PUTATIVE (AFU_ORTHOLOGUE AFUA_2G17250)-RELATED"/>
    <property type="match status" value="1"/>
</dbReference>
<dbReference type="Gene3D" id="3.40.50.1820">
    <property type="entry name" value="alpha/beta hydrolase"/>
    <property type="match status" value="1"/>
</dbReference>
<dbReference type="Pfam" id="PF00326">
    <property type="entry name" value="Peptidase_S9"/>
    <property type="match status" value="1"/>
</dbReference>
<dbReference type="InterPro" id="IPR013830">
    <property type="entry name" value="SGNH_hydro"/>
</dbReference>
<dbReference type="CDD" id="cd01821">
    <property type="entry name" value="Rhamnogalacturan_acetylesterase_like"/>
    <property type="match status" value="1"/>
</dbReference>
<evidence type="ECO:0000259" key="3">
    <source>
        <dbReference type="Pfam" id="PF00326"/>
    </source>
</evidence>
<dbReference type="InterPro" id="IPR029058">
    <property type="entry name" value="AB_hydrolase_fold"/>
</dbReference>
<dbReference type="GO" id="GO:0006508">
    <property type="term" value="P:proteolysis"/>
    <property type="evidence" value="ECO:0007669"/>
    <property type="project" value="InterPro"/>
</dbReference>
<feature type="domain" description="Peptidase S9 prolyl oligopeptidase catalytic" evidence="3">
    <location>
        <begin position="84"/>
        <end position="229"/>
    </location>
</feature>
<dbReference type="InterPro" id="IPR037459">
    <property type="entry name" value="RhgT-like"/>
</dbReference>
<organism evidence="5 6">
    <name type="scientific">Paenibacillus odorifer</name>
    <dbReference type="NCBI Taxonomy" id="189426"/>
    <lineage>
        <taxon>Bacteria</taxon>
        <taxon>Bacillati</taxon>
        <taxon>Bacillota</taxon>
        <taxon>Bacilli</taxon>
        <taxon>Bacillales</taxon>
        <taxon>Paenibacillaceae</taxon>
        <taxon>Paenibacillus</taxon>
    </lineage>
</organism>
<dbReference type="GO" id="GO:0008236">
    <property type="term" value="F:serine-type peptidase activity"/>
    <property type="evidence" value="ECO:0007669"/>
    <property type="project" value="InterPro"/>
</dbReference>
<dbReference type="AlphaFoldDB" id="A0AAD0P2K3"/>
<evidence type="ECO:0000256" key="2">
    <source>
        <dbReference type="ARBA" id="ARBA00022801"/>
    </source>
</evidence>
<dbReference type="InterPro" id="IPR001375">
    <property type="entry name" value="Peptidase_S9_cat"/>
</dbReference>